<feature type="compositionally biased region" description="Basic and acidic residues" evidence="9">
    <location>
        <begin position="524"/>
        <end position="539"/>
    </location>
</feature>
<evidence type="ECO:0000256" key="7">
    <source>
        <dbReference type="PROSITE-ProRule" id="PRU00221"/>
    </source>
</evidence>
<dbReference type="PANTHER" id="PTHR15598:SF5">
    <property type="entry name" value="ENHANCER OF MRNA-DECAPPING PROTEIN 4"/>
    <property type="match status" value="1"/>
</dbReference>
<dbReference type="SMART" id="SM00320">
    <property type="entry name" value="WD40"/>
    <property type="match status" value="2"/>
</dbReference>
<feature type="repeat" description="WD" evidence="7">
    <location>
        <begin position="278"/>
        <end position="312"/>
    </location>
</feature>
<reference evidence="11" key="2">
    <citation type="submission" date="2020-11" db="EMBL/GenBank/DDBJ databases">
        <authorList>
            <person name="Cecchin M."/>
            <person name="Marcolungo L."/>
            <person name="Rossato M."/>
            <person name="Girolomoni L."/>
            <person name="Cosentino E."/>
            <person name="Cuine S."/>
            <person name="Li-Beisson Y."/>
            <person name="Delledonne M."/>
            <person name="Ballottari M."/>
        </authorList>
    </citation>
    <scope>NUCLEOTIDE SEQUENCE</scope>
    <source>
        <strain evidence="11">211/11P</strain>
        <tissue evidence="11">Whole cell</tissue>
    </source>
</reference>
<dbReference type="FunFam" id="1.10.220.100:FF:000001">
    <property type="entry name" value="Enhancer of mRNA-decapping protein 4"/>
    <property type="match status" value="1"/>
</dbReference>
<dbReference type="InterPro" id="IPR044938">
    <property type="entry name" value="EDC4_C_sf"/>
</dbReference>
<evidence type="ECO:0000256" key="5">
    <source>
        <dbReference type="ARBA" id="ARBA00022737"/>
    </source>
</evidence>
<dbReference type="PROSITE" id="PS50294">
    <property type="entry name" value="WD_REPEATS_REGION"/>
    <property type="match status" value="1"/>
</dbReference>
<dbReference type="SUPFAM" id="SSF50978">
    <property type="entry name" value="WD40 repeat-like"/>
    <property type="match status" value="1"/>
</dbReference>
<protein>
    <recommendedName>
        <fullName evidence="10">Enhancer of mRNA-decapping protein 4 C-terminal domain-containing protein</fullName>
    </recommendedName>
</protein>
<name>A0A9D4TQJ6_CHLVU</name>
<feature type="repeat" description="WD" evidence="7">
    <location>
        <begin position="146"/>
        <end position="200"/>
    </location>
</feature>
<dbReference type="Gene3D" id="1.10.220.100">
    <property type="entry name" value="conserved c-terminal region of ge- 1"/>
    <property type="match status" value="1"/>
</dbReference>
<proteinExistence type="inferred from homology"/>
<feature type="region of interest" description="Disordered" evidence="9">
    <location>
        <begin position="498"/>
        <end position="571"/>
    </location>
</feature>
<dbReference type="Pfam" id="PF00400">
    <property type="entry name" value="WD40"/>
    <property type="match status" value="2"/>
</dbReference>
<evidence type="ECO:0000259" key="10">
    <source>
        <dbReference type="Pfam" id="PF21289"/>
    </source>
</evidence>
<feature type="region of interest" description="Disordered" evidence="9">
    <location>
        <begin position="632"/>
        <end position="779"/>
    </location>
</feature>
<evidence type="ECO:0000256" key="3">
    <source>
        <dbReference type="ARBA" id="ARBA00022490"/>
    </source>
</evidence>
<feature type="region of interest" description="Disordered" evidence="9">
    <location>
        <begin position="20"/>
        <end position="45"/>
    </location>
</feature>
<sequence length="1213" mass="122399">MSVPGAGLLALLRRRNEPEAPQAGLLASQSSSGSGTGGGANKYEARSSAVHALEHAVASGSVGEAARPVAQGRHIPAGPEWTYNVDIQAPHEAQPQLPVNPITMINTDYALNHHRQIATNSAYICYGLKAGHIRVLSRASAVRALLKGHTAPLTDLAFAPPPAGETSEQQQHGGGELLASGGRDGQLYVWHLQVDEDAQAVSDTQQLRASFTSAAGPASDVLLSWHVPSRRLLAVGAGGRVLLVTVPLGGGMEQLQFDLDEPSTPDATVLPDWSGEAVSCLAFSHDGQLLAAGGAEGTVRVWRLQQGSAAAAAAANGSSGGAAAAPTLVPVHSAALPVGGAGGSAGNGGAVGAVRWLPAGDGHGWVLLTGNGNNSVLQLWHSGAAESGWQLLQSLQFEGGGGGQADFFNHVEVVPGQGLVVLADTARKALYTLHTSGSGANLRFDYVARFGVTLPILSFTAQWNPAGGEQGDTPLVELGCVQTTAVQQYSLDPALCHAGGQQQPGAAQQQAAISRPTSSSSLSKSEERRHSSHSNHEWEFTIQPQPSGAVPLPSQALAGGGDTTPRTAAASEAAVAASPTAVAAAEAAAAPIAVAATDDNDSGLPAANGTAGVGAAPEAREAAAVAADQVEPVAQQAEQEPEAEPSIEGVVPLSSIPRLQPPPEEPAQGPSGEASPEQCPSPPPTPVDQHPEGDLLPEELAAAAEQVAPESPSATAAAATAAPTRRGVVAPPPPHLLTPSDLLQSGGGSSVAASAASRSSAGSPSPQRPRHVLQRPSSAAAAEAAAAAAGSQAAAEAAAAAPPAVPAALPAAAAAPPAAAAFDDAAVAAAVAQQMGGVHKKFVGHVSLMYRELLKALKSELGAQAAAQQQATAQLLATALEAQKQQIEAERAAVLAEERSNIERLLTAISATLNQELPAKLAEAVRGEVAGVAAGVAAAVAPAVQQAVAATLSTELPGAVRGAGLDKTLAPAVAAGLGKPLQEAFRTAFSKQLLPAFESATQDVFQQINTALAAGLQEHVQASKAALAEPSQLATQLAASLSSAQALAASLSQGQQQLLRAQSTGTVDSRSSPRSAADIRGELTALLRAGKFDAAFSRALGLQDVATVGWLAAQVDAGSVLAKEPCPLSQMVLLSLVQQLATDLTADVAARLTWIREAAMVINPADPVLARHLRPVLEGVHAALQAAAGRLQGAEASSCRLTMHVVHSQLTSC</sequence>
<comment type="similarity">
    <text evidence="2">Belongs to the WD repeat EDC4 family.</text>
</comment>
<dbReference type="PANTHER" id="PTHR15598">
    <property type="entry name" value="ENHANCER OF MRNA-DECAPPING PROTEIN 4"/>
    <property type="match status" value="1"/>
</dbReference>
<feature type="compositionally biased region" description="Low complexity" evidence="9">
    <location>
        <begin position="22"/>
        <end position="33"/>
    </location>
</feature>
<evidence type="ECO:0000256" key="1">
    <source>
        <dbReference type="ARBA" id="ARBA00004201"/>
    </source>
</evidence>
<reference evidence="11" key="1">
    <citation type="journal article" date="2019" name="Plant J.">
        <title>Chlorella vulgaris genome assembly and annotation reveals the molecular basis for metabolic acclimation to high light conditions.</title>
        <authorList>
            <person name="Cecchin M."/>
            <person name="Marcolungo L."/>
            <person name="Rossato M."/>
            <person name="Girolomoni L."/>
            <person name="Cosentino E."/>
            <person name="Cuine S."/>
            <person name="Li-Beisson Y."/>
            <person name="Delledonne M."/>
            <person name="Ballottari M."/>
        </authorList>
    </citation>
    <scope>NUCLEOTIDE SEQUENCE</scope>
    <source>
        <strain evidence="11">211/11P</strain>
    </source>
</reference>
<gene>
    <name evidence="11" type="ORF">D9Q98_003828</name>
</gene>
<dbReference type="Proteomes" id="UP001055712">
    <property type="component" value="Unassembled WGS sequence"/>
</dbReference>
<organism evidence="11 12">
    <name type="scientific">Chlorella vulgaris</name>
    <name type="common">Green alga</name>
    <dbReference type="NCBI Taxonomy" id="3077"/>
    <lineage>
        <taxon>Eukaryota</taxon>
        <taxon>Viridiplantae</taxon>
        <taxon>Chlorophyta</taxon>
        <taxon>core chlorophytes</taxon>
        <taxon>Trebouxiophyceae</taxon>
        <taxon>Chlorellales</taxon>
        <taxon>Chlorellaceae</taxon>
        <taxon>Chlorella clade</taxon>
        <taxon>Chlorella</taxon>
    </lineage>
</organism>
<dbReference type="AlphaFoldDB" id="A0A9D4TQJ6"/>
<dbReference type="Gene3D" id="2.130.10.10">
    <property type="entry name" value="YVTN repeat-like/Quinoprotein amine dehydrogenase"/>
    <property type="match status" value="1"/>
</dbReference>
<comment type="subcellular location">
    <subcellularLocation>
        <location evidence="1">Cytoplasm</location>
        <location evidence="1">P-body</location>
    </subcellularLocation>
</comment>
<keyword evidence="5" id="KW-0677">Repeat</keyword>
<keyword evidence="12" id="KW-1185">Reference proteome</keyword>
<evidence type="ECO:0000256" key="9">
    <source>
        <dbReference type="SAM" id="MobiDB-lite"/>
    </source>
</evidence>
<feature type="domain" description="Enhancer of mRNA-decapping protein 4 C-terminal" evidence="10">
    <location>
        <begin position="1085"/>
        <end position="1186"/>
    </location>
</feature>
<feature type="compositionally biased region" description="Low complexity" evidence="9">
    <location>
        <begin position="698"/>
        <end position="724"/>
    </location>
</feature>
<dbReference type="InterPro" id="IPR036322">
    <property type="entry name" value="WD40_repeat_dom_sf"/>
</dbReference>
<dbReference type="OrthoDB" id="512737at2759"/>
<dbReference type="InterPro" id="IPR045152">
    <property type="entry name" value="EDC4-like"/>
</dbReference>
<dbReference type="GO" id="GO:0000932">
    <property type="term" value="C:P-body"/>
    <property type="evidence" value="ECO:0007669"/>
    <property type="project" value="UniProtKB-SubCell"/>
</dbReference>
<dbReference type="InterPro" id="IPR015943">
    <property type="entry name" value="WD40/YVTN_repeat-like_dom_sf"/>
</dbReference>
<feature type="compositionally biased region" description="Low complexity" evidence="9">
    <location>
        <begin position="750"/>
        <end position="765"/>
    </location>
</feature>
<feature type="compositionally biased region" description="Low complexity" evidence="9">
    <location>
        <begin position="498"/>
        <end position="523"/>
    </location>
</feature>
<keyword evidence="6 8" id="KW-0175">Coiled coil</keyword>
<dbReference type="InterPro" id="IPR049404">
    <property type="entry name" value="EDC4_C"/>
</dbReference>
<evidence type="ECO:0000256" key="4">
    <source>
        <dbReference type="ARBA" id="ARBA00022574"/>
    </source>
</evidence>
<evidence type="ECO:0000256" key="2">
    <source>
        <dbReference type="ARBA" id="ARBA00009639"/>
    </source>
</evidence>
<accession>A0A9D4TQJ6</accession>
<keyword evidence="3" id="KW-0963">Cytoplasm</keyword>
<comment type="caution">
    <text evidence="11">The sequence shown here is derived from an EMBL/GenBank/DDBJ whole genome shotgun (WGS) entry which is preliminary data.</text>
</comment>
<feature type="region of interest" description="Disordered" evidence="9">
    <location>
        <begin position="159"/>
        <end position="178"/>
    </location>
</feature>
<evidence type="ECO:0000313" key="12">
    <source>
        <dbReference type="Proteomes" id="UP001055712"/>
    </source>
</evidence>
<dbReference type="Pfam" id="PF21289">
    <property type="entry name" value="EDC4_C"/>
    <property type="match status" value="1"/>
</dbReference>
<dbReference type="InterPro" id="IPR001680">
    <property type="entry name" value="WD40_rpt"/>
</dbReference>
<keyword evidence="4 7" id="KW-0853">WD repeat</keyword>
<dbReference type="GO" id="GO:0031087">
    <property type="term" value="P:deadenylation-independent decapping of nuclear-transcribed mRNA"/>
    <property type="evidence" value="ECO:0007669"/>
    <property type="project" value="InterPro"/>
</dbReference>
<evidence type="ECO:0000256" key="6">
    <source>
        <dbReference type="ARBA" id="ARBA00023054"/>
    </source>
</evidence>
<dbReference type="PROSITE" id="PS50082">
    <property type="entry name" value="WD_REPEATS_2"/>
    <property type="match status" value="2"/>
</dbReference>
<evidence type="ECO:0000313" key="11">
    <source>
        <dbReference type="EMBL" id="KAI3432268.1"/>
    </source>
</evidence>
<feature type="coiled-coil region" evidence="8">
    <location>
        <begin position="870"/>
        <end position="897"/>
    </location>
</feature>
<evidence type="ECO:0000256" key="8">
    <source>
        <dbReference type="SAM" id="Coils"/>
    </source>
</evidence>
<dbReference type="EMBL" id="SIDB01000005">
    <property type="protein sequence ID" value="KAI3432268.1"/>
    <property type="molecule type" value="Genomic_DNA"/>
</dbReference>